<evidence type="ECO:0000259" key="4">
    <source>
        <dbReference type="PROSITE" id="PS51774"/>
    </source>
</evidence>
<feature type="compositionally biased region" description="Basic and acidic residues" evidence="3">
    <location>
        <begin position="225"/>
        <end position="255"/>
    </location>
</feature>
<evidence type="ECO:0000313" key="5">
    <source>
        <dbReference type="EMBL" id="KAH7513783.1"/>
    </source>
</evidence>
<feature type="compositionally biased region" description="Basic residues" evidence="3">
    <location>
        <begin position="525"/>
        <end position="534"/>
    </location>
</feature>
<proteinExistence type="predicted"/>
<dbReference type="GO" id="GO:0005856">
    <property type="term" value="C:cytoskeleton"/>
    <property type="evidence" value="ECO:0007669"/>
    <property type="project" value="TreeGrafter"/>
</dbReference>
<dbReference type="AlphaFoldDB" id="A0A978UG52"/>
<organism evidence="5 6">
    <name type="scientific">Ziziphus jujuba var. spinosa</name>
    <dbReference type="NCBI Taxonomy" id="714518"/>
    <lineage>
        <taxon>Eukaryota</taxon>
        <taxon>Viridiplantae</taxon>
        <taxon>Streptophyta</taxon>
        <taxon>Embryophyta</taxon>
        <taxon>Tracheophyta</taxon>
        <taxon>Spermatophyta</taxon>
        <taxon>Magnoliopsida</taxon>
        <taxon>eudicotyledons</taxon>
        <taxon>Gunneridae</taxon>
        <taxon>Pentapetalae</taxon>
        <taxon>rosids</taxon>
        <taxon>fabids</taxon>
        <taxon>Rosales</taxon>
        <taxon>Rhamnaceae</taxon>
        <taxon>Paliureae</taxon>
        <taxon>Ziziphus</taxon>
    </lineage>
</organism>
<evidence type="ECO:0000256" key="2">
    <source>
        <dbReference type="SAM" id="Coils"/>
    </source>
</evidence>
<dbReference type="GO" id="GO:0005200">
    <property type="term" value="F:structural constituent of cytoskeleton"/>
    <property type="evidence" value="ECO:0007669"/>
    <property type="project" value="TreeGrafter"/>
</dbReference>
<gene>
    <name evidence="5" type="ORF">FEM48_Zijuj11G0018700</name>
</gene>
<feature type="region of interest" description="Disordered" evidence="3">
    <location>
        <begin position="468"/>
        <end position="546"/>
    </location>
</feature>
<feature type="coiled-coil region" evidence="2">
    <location>
        <begin position="717"/>
        <end position="751"/>
    </location>
</feature>
<feature type="coiled-coil region" evidence="2">
    <location>
        <begin position="584"/>
        <end position="618"/>
    </location>
</feature>
<dbReference type="Gene3D" id="1.10.287.1490">
    <property type="match status" value="1"/>
</dbReference>
<feature type="compositionally biased region" description="Polar residues" evidence="3">
    <location>
        <begin position="480"/>
        <end position="490"/>
    </location>
</feature>
<protein>
    <recommendedName>
        <fullName evidence="4">NAB domain-containing protein</fullName>
    </recommendedName>
</protein>
<dbReference type="Proteomes" id="UP000813462">
    <property type="component" value="Unassembled WGS sequence"/>
</dbReference>
<sequence length="788" mass="91417">MLKHRWRELTKKFASHVDPERTEQLRRNKADIEANMARILKLIKNEDQGKREGKRKASKKESELVGLIDKFYKEYQSLYALYDHLVGESAKIVFGRLGKETSSMSSSSSDSEYYSSEEVDINHAIFENKTSNINQELEIANLEVAELKRKLASTNKEKEALTKDCNALSSKIQQTETINKDLRIEMDRKEREVSALVQTHEAKGKQSVARIKELESQLSGLKIEMESLRSQKREMENSRKESKANKSKQKGDKNAEIQNRVLELESMLRDREDEKSALLKELIANENNSKSKIAELMAQVSNLKLEFESLQAQNVELEEKISCKRNEASGQSKVMQKELESLKLLKDDLEMEVERKNIEISQNLILIESLKEELAKKSNVEKKSAQVKELEQQIDNLRNQKDDLEKMKMNKLHENNQLKLDKEGLIARIVELEGTLSEREEEASIQIMALTAQNDLLKQELDSLKSQKSQFELQSERDNQVSSKGTQMENQKMIKLTTGKIEDQQKINIKEEKDTTTTTTTNTRKSNKDHKQSKGRLQQNRPNQQVVERKMEDLAEKFRIGFENNIRLLYQRILVAEQLHTENRENYRKTKGKYEKQNKELEETIENYETELKKMKDISESAGDALDGLGLVVSRFEEENGKFLNHISAVSKELQIAKNWVRGTTSEIKRLRHNVDVLVAQLDDKEEQEFLLREKVWKLEAKVSKEGGEKLNLMKAITQLEKKLGKYESLIKEKDERLSSLGDEKREAIKQLCILIDYQRSRYDHLKGAFLQAQLSLRRNNRINTLNQ</sequence>
<accession>A0A978UG52</accession>
<evidence type="ECO:0000256" key="1">
    <source>
        <dbReference type="ARBA" id="ARBA00023054"/>
    </source>
</evidence>
<dbReference type="PANTHER" id="PTHR47357:SF4">
    <property type="entry name" value="MYOSIN HEAVY CHAIN-LIKE PROTEIN"/>
    <property type="match status" value="1"/>
</dbReference>
<feature type="region of interest" description="Disordered" evidence="3">
    <location>
        <begin position="225"/>
        <end position="258"/>
    </location>
</feature>
<name>A0A978UG52_ZIZJJ</name>
<comment type="caution">
    <text evidence="5">The sequence shown here is derived from an EMBL/GenBank/DDBJ whole genome shotgun (WGS) entry which is preliminary data.</text>
</comment>
<dbReference type="EMBL" id="JAEACU010000011">
    <property type="protein sequence ID" value="KAH7513783.1"/>
    <property type="molecule type" value="Genomic_DNA"/>
</dbReference>
<feature type="compositionally biased region" description="Polar residues" evidence="3">
    <location>
        <begin position="535"/>
        <end position="546"/>
    </location>
</feature>
<reference evidence="5" key="1">
    <citation type="journal article" date="2021" name="Front. Plant Sci.">
        <title>Chromosome-Scale Genome Assembly for Chinese Sour Jujube and Insights Into Its Genome Evolution and Domestication Signature.</title>
        <authorList>
            <person name="Shen L.-Y."/>
            <person name="Luo H."/>
            <person name="Wang X.-L."/>
            <person name="Wang X.-M."/>
            <person name="Qiu X.-J."/>
            <person name="Liu H."/>
            <person name="Zhou S.-S."/>
            <person name="Jia K.-H."/>
            <person name="Nie S."/>
            <person name="Bao Y.-T."/>
            <person name="Zhang R.-G."/>
            <person name="Yun Q.-Z."/>
            <person name="Chai Y.-H."/>
            <person name="Lu J.-Y."/>
            <person name="Li Y."/>
            <person name="Zhao S.-W."/>
            <person name="Mao J.-F."/>
            <person name="Jia S.-G."/>
            <person name="Mao Y.-M."/>
        </authorList>
    </citation>
    <scope>NUCLEOTIDE SEQUENCE</scope>
    <source>
        <strain evidence="5">AT0</strain>
        <tissue evidence="5">Leaf</tissue>
    </source>
</reference>
<dbReference type="InterPro" id="IPR011684">
    <property type="entry name" value="NAB"/>
</dbReference>
<dbReference type="PANTHER" id="PTHR47357">
    <property type="entry name" value="COP1-INTERACTIVE PROTEIN 1"/>
    <property type="match status" value="1"/>
</dbReference>
<evidence type="ECO:0000313" key="6">
    <source>
        <dbReference type="Proteomes" id="UP000813462"/>
    </source>
</evidence>
<dbReference type="GO" id="GO:0003779">
    <property type="term" value="F:actin binding"/>
    <property type="evidence" value="ECO:0007669"/>
    <property type="project" value="InterPro"/>
</dbReference>
<keyword evidence="1 2" id="KW-0175">Coiled coil</keyword>
<feature type="compositionally biased region" description="Basic and acidic residues" evidence="3">
    <location>
        <begin position="500"/>
        <end position="515"/>
    </location>
</feature>
<feature type="domain" description="NAB" evidence="4">
    <location>
        <begin position="9"/>
        <end position="89"/>
    </location>
</feature>
<evidence type="ECO:0000256" key="3">
    <source>
        <dbReference type="SAM" id="MobiDB-lite"/>
    </source>
</evidence>
<dbReference type="OrthoDB" id="10255522at2759"/>
<dbReference type="PROSITE" id="PS51774">
    <property type="entry name" value="NAB"/>
    <property type="match status" value="1"/>
</dbReference>
<dbReference type="Pfam" id="PF07765">
    <property type="entry name" value="KIP1"/>
    <property type="match status" value="1"/>
</dbReference>